<keyword evidence="2" id="KW-1185">Reference proteome</keyword>
<reference evidence="1 2" key="1">
    <citation type="submission" date="2019-12" db="EMBL/GenBank/DDBJ databases">
        <title>Chitinophaga sp. strain ysch24 (GDMCC 1.1355), whole genome shotgun sequence.</title>
        <authorList>
            <person name="Zhang X."/>
        </authorList>
    </citation>
    <scope>NUCLEOTIDE SEQUENCE [LARGE SCALE GENOMIC DNA]</scope>
    <source>
        <strain evidence="2">ysch24</strain>
    </source>
</reference>
<name>A0A7K1U2S0_9BACT</name>
<comment type="caution">
    <text evidence="1">The sequence shown here is derived from an EMBL/GenBank/DDBJ whole genome shotgun (WGS) entry which is preliminary data.</text>
</comment>
<organism evidence="1 2">
    <name type="scientific">Chitinophaga tropicalis</name>
    <dbReference type="NCBI Taxonomy" id="2683588"/>
    <lineage>
        <taxon>Bacteria</taxon>
        <taxon>Pseudomonadati</taxon>
        <taxon>Bacteroidota</taxon>
        <taxon>Chitinophagia</taxon>
        <taxon>Chitinophagales</taxon>
        <taxon>Chitinophagaceae</taxon>
        <taxon>Chitinophaga</taxon>
    </lineage>
</organism>
<accession>A0A7K1U2S0</accession>
<evidence type="ECO:0000313" key="2">
    <source>
        <dbReference type="Proteomes" id="UP000461730"/>
    </source>
</evidence>
<dbReference type="EMBL" id="WRXN01000003">
    <property type="protein sequence ID" value="MVT08305.1"/>
    <property type="molecule type" value="Genomic_DNA"/>
</dbReference>
<gene>
    <name evidence="1" type="ORF">GO493_08545</name>
</gene>
<evidence type="ECO:0000313" key="1">
    <source>
        <dbReference type="EMBL" id="MVT08305.1"/>
    </source>
</evidence>
<sequence>MRISETIYADFQNVDKLGRVRLNLRRTLFDLKTQRIMLEPGKELVLDNDAGVSGKGIVQFSEEEDIWVAVIPDNEQ</sequence>
<dbReference type="RefSeq" id="WP_157305727.1">
    <property type="nucleotide sequence ID" value="NZ_WRXN01000003.1"/>
</dbReference>
<dbReference type="Proteomes" id="UP000461730">
    <property type="component" value="Unassembled WGS sequence"/>
</dbReference>
<proteinExistence type="predicted"/>
<dbReference type="AlphaFoldDB" id="A0A7K1U2S0"/>
<protein>
    <submittedName>
        <fullName evidence="1">Uncharacterized protein</fullName>
    </submittedName>
</protein>